<evidence type="ECO:0000259" key="7">
    <source>
        <dbReference type="PROSITE" id="PS50048"/>
    </source>
</evidence>
<comment type="subcellular location">
    <subcellularLocation>
        <location evidence="1">Nucleus</location>
    </subcellularLocation>
</comment>
<dbReference type="AlphaFoldDB" id="A0A3E2HNI9"/>
<dbReference type="SUPFAM" id="SSF57701">
    <property type="entry name" value="Zn2/Cys6 DNA-binding domain"/>
    <property type="match status" value="1"/>
</dbReference>
<evidence type="ECO:0000256" key="5">
    <source>
        <dbReference type="ARBA" id="ARBA00023242"/>
    </source>
</evidence>
<accession>A0A3E2HNI9</accession>
<keyword evidence="9" id="KW-1185">Reference proteome</keyword>
<dbReference type="PROSITE" id="PS50048">
    <property type="entry name" value="ZN2_CY6_FUNGAL_2"/>
    <property type="match status" value="1"/>
</dbReference>
<dbReference type="SMART" id="SM00906">
    <property type="entry name" value="Fungal_trans"/>
    <property type="match status" value="1"/>
</dbReference>
<organism evidence="8 9">
    <name type="scientific">Scytalidium lignicola</name>
    <name type="common">Hyphomycete</name>
    <dbReference type="NCBI Taxonomy" id="5539"/>
    <lineage>
        <taxon>Eukaryota</taxon>
        <taxon>Fungi</taxon>
        <taxon>Dikarya</taxon>
        <taxon>Ascomycota</taxon>
        <taxon>Pezizomycotina</taxon>
        <taxon>Leotiomycetes</taxon>
        <taxon>Leotiomycetes incertae sedis</taxon>
        <taxon>Scytalidium</taxon>
    </lineage>
</organism>
<dbReference type="CDD" id="cd12148">
    <property type="entry name" value="fungal_TF_MHR"/>
    <property type="match status" value="1"/>
</dbReference>
<keyword evidence="3" id="KW-0805">Transcription regulation</keyword>
<gene>
    <name evidence="8" type="ORF">B7463_g1366</name>
</gene>
<feature type="non-terminal residue" evidence="8">
    <location>
        <position position="846"/>
    </location>
</feature>
<keyword evidence="5" id="KW-0539">Nucleus</keyword>
<evidence type="ECO:0000256" key="4">
    <source>
        <dbReference type="ARBA" id="ARBA00023163"/>
    </source>
</evidence>
<keyword evidence="2" id="KW-0479">Metal-binding</keyword>
<dbReference type="GO" id="GO:0003677">
    <property type="term" value="F:DNA binding"/>
    <property type="evidence" value="ECO:0007669"/>
    <property type="project" value="InterPro"/>
</dbReference>
<dbReference type="GO" id="GO:0008270">
    <property type="term" value="F:zinc ion binding"/>
    <property type="evidence" value="ECO:0007669"/>
    <property type="project" value="InterPro"/>
</dbReference>
<dbReference type="InterPro" id="IPR036864">
    <property type="entry name" value="Zn2-C6_fun-type_DNA-bd_sf"/>
</dbReference>
<evidence type="ECO:0000256" key="6">
    <source>
        <dbReference type="SAM" id="MobiDB-lite"/>
    </source>
</evidence>
<sequence length="846" mass="94310">MSTLSDSNAAEDPLATSTNLADSLGVRPSPAVDSSSNGGSAGGAPDKTDKTISCVNCRKRKLKCDRVKPSCATCLRAKQPCEYPERKRNVGSKRRNMRELEARLGSQKVLRFAGKQKLTQFDIAQVETKLVSEVNKRKDRGVSSAAQASQPPPGLNTVSMDFEIENNQTIDPLNLADNSPLPPFNIHAYGPTHPFQDIYSQELTSLGVEEPLPPVEMFEELNQIYFAHSHLSAPIIHKSRYLCALKLPPSMRPPVCLQYAVLATAAMISDKYSNYHRIFYERARKYLEATEMKGGGELYTSVRYVQAWHIIANYEAKQTYFARAWMSTGRCTRLSQMLGLHNLDSDYPNYKTMVPPPRDWIDKEERRRAFWSAFYGDRWASSGTGWPMLIDESGIHTNLPASEQAFENGIEEKTPSLAEALTPEGASALSPYAGVILSACLFGHNFLHLQRTGPDEHPEDLVRGEFWKRHRRMDNVLSNTFMFIPEHLRLPQGIRDMNVVFLNMNIHTSTICLHQAAVLAAQKHNLDSKFIRQCQERNLMAAEEITNIMRLVTHLNAVEMPSWLGFCLYVASGVFIQDEVSTHSRPQSKSNVDFLLSAMKAMGKSHVIAQHFLAQLEFDLEASGIRLQTNLREGNVPKPHMRVLRGVLPEGIITGDVHEPTGCSWSTSVFARDLAISAKTPKDDTRRSIHPLRMAGIWPEDTTSSSPDDSSGSSVNTINTINTINTGNQTMQSTTRERSSTEVLDTPIMDVTNDMEFANNSTRREFPYRETVSDTSHDRGTAGLYGMFQEDTSAYNVDIGWSAITAVQGEIPGSAAFSDISPQLREEDITAILEQAGWPANNDGKQ</sequence>
<comment type="caution">
    <text evidence="8">The sequence shown here is derived from an EMBL/GenBank/DDBJ whole genome shotgun (WGS) entry which is preliminary data.</text>
</comment>
<dbReference type="CDD" id="cd00067">
    <property type="entry name" value="GAL4"/>
    <property type="match status" value="1"/>
</dbReference>
<dbReference type="PROSITE" id="PS00463">
    <property type="entry name" value="ZN2_CY6_FUNGAL_1"/>
    <property type="match status" value="1"/>
</dbReference>
<dbReference type="InterPro" id="IPR001138">
    <property type="entry name" value="Zn2Cys6_DnaBD"/>
</dbReference>
<dbReference type="Proteomes" id="UP000258309">
    <property type="component" value="Unassembled WGS sequence"/>
</dbReference>
<dbReference type="Gene3D" id="4.10.240.10">
    <property type="entry name" value="Zn(2)-C6 fungal-type DNA-binding domain"/>
    <property type="match status" value="1"/>
</dbReference>
<dbReference type="GO" id="GO:0006351">
    <property type="term" value="P:DNA-templated transcription"/>
    <property type="evidence" value="ECO:0007669"/>
    <property type="project" value="InterPro"/>
</dbReference>
<dbReference type="GO" id="GO:0005634">
    <property type="term" value="C:nucleus"/>
    <property type="evidence" value="ECO:0007669"/>
    <property type="project" value="UniProtKB-SubCell"/>
</dbReference>
<name>A0A3E2HNI9_SCYLI</name>
<feature type="compositionally biased region" description="Low complexity" evidence="6">
    <location>
        <begin position="701"/>
        <end position="720"/>
    </location>
</feature>
<dbReference type="EMBL" id="NCSJ02000014">
    <property type="protein sequence ID" value="RFU34969.1"/>
    <property type="molecule type" value="Genomic_DNA"/>
</dbReference>
<evidence type="ECO:0000256" key="2">
    <source>
        <dbReference type="ARBA" id="ARBA00022723"/>
    </source>
</evidence>
<keyword evidence="4" id="KW-0804">Transcription</keyword>
<feature type="non-terminal residue" evidence="8">
    <location>
        <position position="1"/>
    </location>
</feature>
<dbReference type="InterPro" id="IPR007219">
    <property type="entry name" value="XnlR_reg_dom"/>
</dbReference>
<dbReference type="InterPro" id="IPR050815">
    <property type="entry name" value="TF_fung"/>
</dbReference>
<feature type="region of interest" description="Disordered" evidence="6">
    <location>
        <begin position="1"/>
        <end position="50"/>
    </location>
</feature>
<dbReference type="SMART" id="SM00066">
    <property type="entry name" value="GAL4"/>
    <property type="match status" value="1"/>
</dbReference>
<protein>
    <recommendedName>
        <fullName evidence="7">Zn(2)-C6 fungal-type domain-containing protein</fullName>
    </recommendedName>
</protein>
<feature type="domain" description="Zn(2)-C6 fungal-type" evidence="7">
    <location>
        <begin position="53"/>
        <end position="83"/>
    </location>
</feature>
<evidence type="ECO:0000256" key="3">
    <source>
        <dbReference type="ARBA" id="ARBA00023015"/>
    </source>
</evidence>
<dbReference type="PANTHER" id="PTHR47338:SF10">
    <property type="entry name" value="TRANSCRIPTION FACTOR DOMAIN-CONTAINING PROTEIN-RELATED"/>
    <property type="match status" value="1"/>
</dbReference>
<dbReference type="OrthoDB" id="5600212at2759"/>
<reference evidence="8 9" key="1">
    <citation type="submission" date="2018-05" db="EMBL/GenBank/DDBJ databases">
        <title>Draft genome sequence of Scytalidium lignicola DSM 105466, a ubiquitous saprotrophic fungus.</title>
        <authorList>
            <person name="Buettner E."/>
            <person name="Gebauer A.M."/>
            <person name="Hofrichter M."/>
            <person name="Liers C."/>
            <person name="Kellner H."/>
        </authorList>
    </citation>
    <scope>NUCLEOTIDE SEQUENCE [LARGE SCALE GENOMIC DNA]</scope>
    <source>
        <strain evidence="8 9">DSM 105466</strain>
    </source>
</reference>
<evidence type="ECO:0000313" key="8">
    <source>
        <dbReference type="EMBL" id="RFU34969.1"/>
    </source>
</evidence>
<dbReference type="OMA" id="TFWAAFY"/>
<proteinExistence type="predicted"/>
<evidence type="ECO:0000313" key="9">
    <source>
        <dbReference type="Proteomes" id="UP000258309"/>
    </source>
</evidence>
<evidence type="ECO:0000256" key="1">
    <source>
        <dbReference type="ARBA" id="ARBA00004123"/>
    </source>
</evidence>
<dbReference type="Pfam" id="PF04082">
    <property type="entry name" value="Fungal_trans"/>
    <property type="match status" value="1"/>
</dbReference>
<dbReference type="PANTHER" id="PTHR47338">
    <property type="entry name" value="ZN(II)2CYS6 TRANSCRIPTION FACTOR (EUROFUNG)-RELATED"/>
    <property type="match status" value="1"/>
</dbReference>
<feature type="region of interest" description="Disordered" evidence="6">
    <location>
        <begin position="697"/>
        <end position="720"/>
    </location>
</feature>
<dbReference type="GO" id="GO:0000981">
    <property type="term" value="F:DNA-binding transcription factor activity, RNA polymerase II-specific"/>
    <property type="evidence" value="ECO:0007669"/>
    <property type="project" value="InterPro"/>
</dbReference>
<dbReference type="Pfam" id="PF00172">
    <property type="entry name" value="Zn_clus"/>
    <property type="match status" value="1"/>
</dbReference>